<dbReference type="PANTHER" id="PTHR30273">
    <property type="entry name" value="PERIPLASMIC SIGNAL SENSOR AND SIGMA FACTOR ACTIVATOR FECR-RELATED"/>
    <property type="match status" value="1"/>
</dbReference>
<dbReference type="PANTHER" id="PTHR30273:SF2">
    <property type="entry name" value="PROTEIN FECR"/>
    <property type="match status" value="1"/>
</dbReference>
<dbReference type="GO" id="GO:0016989">
    <property type="term" value="F:sigma factor antagonist activity"/>
    <property type="evidence" value="ECO:0007669"/>
    <property type="project" value="TreeGrafter"/>
</dbReference>
<accession>A0A1W2AAF8</accession>
<dbReference type="Gene3D" id="3.55.50.30">
    <property type="match status" value="1"/>
</dbReference>
<keyword evidence="1" id="KW-0812">Transmembrane</keyword>
<proteinExistence type="predicted"/>
<keyword evidence="5" id="KW-1185">Reference proteome</keyword>
<sequence length="355" mass="39829">MTIDNILISRFFKNLCTEEEALAVAKYLEAHPEKLDELLPHGLWDHMEELSFPSASKKEELLQAITAQAGIKERRPVLIWSLSIAASLLMVLGLGWWMGIGTYKTPDHEKETAATTYTLVKINFGKEEMKLDIADGSVIYLKPGGEIRYLEQLSKQNRDFKLKGAARFKVAEDKTRPFNVYAGGTVTTALGTDFTISSEEDDDNVSVLLHSGKVVVSADSSVHANGMKKTYLLPGNKLLINKTNFSLALIKNGDQPVLKSEVIEQNGQTELTATEISFRNQSLDKIFNVLESNFSADIQFEKVRFKGMYFTGSFKRNDETVENVINEIALLNHLNVERRDSTYILKPQSKKQSTN</sequence>
<dbReference type="EMBL" id="FWYB01000001">
    <property type="protein sequence ID" value="SMC57719.1"/>
    <property type="molecule type" value="Genomic_DNA"/>
</dbReference>
<keyword evidence="1" id="KW-1133">Transmembrane helix</keyword>
<dbReference type="STRING" id="475255.SAMN04488101_101380"/>
<evidence type="ECO:0000259" key="2">
    <source>
        <dbReference type="Pfam" id="PF04773"/>
    </source>
</evidence>
<evidence type="ECO:0000313" key="5">
    <source>
        <dbReference type="Proteomes" id="UP000192678"/>
    </source>
</evidence>
<feature type="domain" description="Protein FecR C-terminal" evidence="3">
    <location>
        <begin position="276"/>
        <end position="344"/>
    </location>
</feature>
<dbReference type="InterPro" id="IPR012373">
    <property type="entry name" value="Ferrdict_sens_TM"/>
</dbReference>
<organism evidence="4 5">
    <name type="scientific">Pedobacter nyackensis</name>
    <dbReference type="NCBI Taxonomy" id="475255"/>
    <lineage>
        <taxon>Bacteria</taxon>
        <taxon>Pseudomonadati</taxon>
        <taxon>Bacteroidota</taxon>
        <taxon>Sphingobacteriia</taxon>
        <taxon>Sphingobacteriales</taxon>
        <taxon>Sphingobacteriaceae</taxon>
        <taxon>Pedobacter</taxon>
    </lineage>
</organism>
<name>A0A1W2AAF8_9SPHI</name>
<dbReference type="OrthoDB" id="934696at2"/>
<evidence type="ECO:0000313" key="4">
    <source>
        <dbReference type="EMBL" id="SMC57719.1"/>
    </source>
</evidence>
<evidence type="ECO:0000256" key="1">
    <source>
        <dbReference type="SAM" id="Phobius"/>
    </source>
</evidence>
<dbReference type="RefSeq" id="WP_084286958.1">
    <property type="nucleotide sequence ID" value="NZ_FWYB01000001.1"/>
</dbReference>
<dbReference type="Pfam" id="PF04773">
    <property type="entry name" value="FecR"/>
    <property type="match status" value="1"/>
</dbReference>
<dbReference type="InterPro" id="IPR006860">
    <property type="entry name" value="FecR"/>
</dbReference>
<dbReference type="Pfam" id="PF16344">
    <property type="entry name" value="FecR_C"/>
    <property type="match status" value="1"/>
</dbReference>
<keyword evidence="1" id="KW-0472">Membrane</keyword>
<feature type="domain" description="FecR protein" evidence="2">
    <location>
        <begin position="126"/>
        <end position="214"/>
    </location>
</feature>
<evidence type="ECO:0000259" key="3">
    <source>
        <dbReference type="Pfam" id="PF16344"/>
    </source>
</evidence>
<dbReference type="Proteomes" id="UP000192678">
    <property type="component" value="Unassembled WGS sequence"/>
</dbReference>
<dbReference type="PIRSF" id="PIRSF018266">
    <property type="entry name" value="FecR"/>
    <property type="match status" value="1"/>
</dbReference>
<feature type="transmembrane region" description="Helical" evidence="1">
    <location>
        <begin position="77"/>
        <end position="98"/>
    </location>
</feature>
<reference evidence="4 5" key="1">
    <citation type="submission" date="2017-04" db="EMBL/GenBank/DDBJ databases">
        <authorList>
            <person name="Afonso C.L."/>
            <person name="Miller P.J."/>
            <person name="Scott M.A."/>
            <person name="Spackman E."/>
            <person name="Goraichik I."/>
            <person name="Dimitrov K.M."/>
            <person name="Suarez D.L."/>
            <person name="Swayne D.E."/>
        </authorList>
    </citation>
    <scope>NUCLEOTIDE SEQUENCE [LARGE SCALE GENOMIC DNA]</scope>
    <source>
        <strain evidence="4 5">DSM 19625</strain>
    </source>
</reference>
<dbReference type="AlphaFoldDB" id="A0A1W2AAF8"/>
<dbReference type="Gene3D" id="2.60.120.1440">
    <property type="match status" value="1"/>
</dbReference>
<protein>
    <submittedName>
        <fullName evidence="4">FecR family protein</fullName>
    </submittedName>
</protein>
<gene>
    <name evidence="4" type="ORF">SAMN04488101_101380</name>
</gene>
<dbReference type="InterPro" id="IPR032508">
    <property type="entry name" value="FecR_C"/>
</dbReference>